<dbReference type="RefSeq" id="WP_207704911.1">
    <property type="nucleotide sequence ID" value="NZ_JAFREL020000003.1"/>
</dbReference>
<gene>
    <name evidence="1" type="ORF">JZO67_003765</name>
</gene>
<dbReference type="Proteomes" id="UP000664357">
    <property type="component" value="Unassembled WGS sequence"/>
</dbReference>
<keyword evidence="2" id="KW-1185">Reference proteome</keyword>
<comment type="caution">
    <text evidence="1">The sequence shown here is derived from an EMBL/GenBank/DDBJ whole genome shotgun (WGS) entry which is preliminary data.</text>
</comment>
<accession>A0ABV0ET21</accession>
<protein>
    <submittedName>
        <fullName evidence="1">Uncharacterized protein</fullName>
    </submittedName>
</protein>
<proteinExistence type="predicted"/>
<organism evidence="1 2">
    <name type="scientific">Candidatus Enterococcus ferrettii</name>
    <dbReference type="NCBI Taxonomy" id="2815324"/>
    <lineage>
        <taxon>Bacteria</taxon>
        <taxon>Bacillati</taxon>
        <taxon>Bacillota</taxon>
        <taxon>Bacilli</taxon>
        <taxon>Lactobacillales</taxon>
        <taxon>Enterococcaceae</taxon>
        <taxon>Enterococcus</taxon>
    </lineage>
</organism>
<evidence type="ECO:0000313" key="1">
    <source>
        <dbReference type="EMBL" id="MEO1771784.1"/>
    </source>
</evidence>
<evidence type="ECO:0000313" key="2">
    <source>
        <dbReference type="Proteomes" id="UP000664357"/>
    </source>
</evidence>
<dbReference type="EMBL" id="JAFREL020000003">
    <property type="protein sequence ID" value="MEO1771784.1"/>
    <property type="molecule type" value="Genomic_DNA"/>
</dbReference>
<reference evidence="1 2" key="1">
    <citation type="submission" date="2024-02" db="EMBL/GenBank/DDBJ databases">
        <title>The Genome Sequence of Enterococcus sp. DIV0159.</title>
        <authorList>
            <person name="Earl A."/>
            <person name="Manson A."/>
            <person name="Gilmore M."/>
            <person name="Sanders J."/>
            <person name="Shea T."/>
            <person name="Howe W."/>
            <person name="Livny J."/>
            <person name="Cuomo C."/>
            <person name="Neafsey D."/>
            <person name="Birren B."/>
        </authorList>
    </citation>
    <scope>NUCLEOTIDE SEQUENCE [LARGE SCALE GENOMIC DNA]</scope>
    <source>
        <strain evidence="1 2">665A</strain>
    </source>
</reference>
<sequence length="72" mass="8049">MGFNGWKKTEASDKSQAFDEGQEVSFVYNKVTCRGKVQVLLVNSAIVSIDESPNHKDQNEKTVISYGKLLIK</sequence>
<name>A0ABV0ET21_9ENTE</name>